<reference evidence="2" key="1">
    <citation type="submission" date="2023-11" db="UniProtKB">
        <authorList>
            <consortium name="WormBaseParasite"/>
        </authorList>
    </citation>
    <scope>IDENTIFICATION</scope>
</reference>
<proteinExistence type="predicted"/>
<accession>A0AA85AW38</accession>
<protein>
    <submittedName>
        <fullName evidence="2">Uncharacterized protein</fullName>
    </submittedName>
</protein>
<sequence>MRAWTHFVHCVILPSDCIYLSMIKTAHSVSNLRSNLELSPCVIKRTQSSHFVQILDESMCVVREDLTEWLQHYLFSTANACPIEAHYLLCRLASGLWLSRLAYKTTLFDFGIRLSDCIKIKINT</sequence>
<dbReference type="Proteomes" id="UP000050791">
    <property type="component" value="Unassembled WGS sequence"/>
</dbReference>
<dbReference type="WBParaSite" id="SMTH1_13370.1">
    <property type="protein sequence ID" value="SMTH1_13370.1"/>
    <property type="gene ID" value="SMTH1_13370"/>
</dbReference>
<evidence type="ECO:0000313" key="2">
    <source>
        <dbReference type="WBParaSite" id="SMTH1_13370.1"/>
    </source>
</evidence>
<evidence type="ECO:0000313" key="1">
    <source>
        <dbReference type="Proteomes" id="UP000050791"/>
    </source>
</evidence>
<dbReference type="AlphaFoldDB" id="A0AA85AW38"/>
<name>A0AA85AW38_9TREM</name>
<organism evidence="1 2">
    <name type="scientific">Schistosoma mattheei</name>
    <dbReference type="NCBI Taxonomy" id="31246"/>
    <lineage>
        <taxon>Eukaryota</taxon>
        <taxon>Metazoa</taxon>
        <taxon>Spiralia</taxon>
        <taxon>Lophotrochozoa</taxon>
        <taxon>Platyhelminthes</taxon>
        <taxon>Trematoda</taxon>
        <taxon>Digenea</taxon>
        <taxon>Strigeidida</taxon>
        <taxon>Schistosomatoidea</taxon>
        <taxon>Schistosomatidae</taxon>
        <taxon>Schistosoma</taxon>
    </lineage>
</organism>